<protein>
    <recommendedName>
        <fullName evidence="17">Copine-3</fullName>
    </recommendedName>
    <alternativeName>
        <fullName evidence="18">Copine III</fullName>
    </alternativeName>
</protein>
<dbReference type="CDD" id="cd01459">
    <property type="entry name" value="vWA_copine_like"/>
    <property type="match status" value="1"/>
</dbReference>
<evidence type="ECO:0000256" key="14">
    <source>
        <dbReference type="ARBA" id="ARBA00023242"/>
    </source>
</evidence>
<keyword evidence="22" id="KW-1185">Reference proteome</keyword>
<evidence type="ECO:0000256" key="17">
    <source>
        <dbReference type="ARBA" id="ARBA00074834"/>
    </source>
</evidence>
<comment type="subunit">
    <text evidence="16">Monomer. Interacts with ERBB2 (preferentially with the tyrosine phosphorylated form); this interaction occurs at the cell membrane and is increased in a growth factor heregulin-dependent manner. Interacts with SHC1; this interaction may mediate the binding of CPNE3 with ERBB2. Interacts with RACK1.</text>
</comment>
<keyword evidence="6" id="KW-1003">Cell membrane</keyword>
<dbReference type="GO" id="GO:0005886">
    <property type="term" value="C:plasma membrane"/>
    <property type="evidence" value="ECO:0007669"/>
    <property type="project" value="UniProtKB-SubCell"/>
</dbReference>
<evidence type="ECO:0000256" key="13">
    <source>
        <dbReference type="ARBA" id="ARBA00023136"/>
    </source>
</evidence>
<keyword evidence="12" id="KW-0965">Cell junction</keyword>
<evidence type="ECO:0000256" key="15">
    <source>
        <dbReference type="ARBA" id="ARBA00058857"/>
    </source>
</evidence>
<feature type="domain" description="C2" evidence="20">
    <location>
        <begin position="1"/>
        <end position="129"/>
    </location>
</feature>
<evidence type="ECO:0000256" key="18">
    <source>
        <dbReference type="ARBA" id="ARBA00076171"/>
    </source>
</evidence>
<evidence type="ECO:0000256" key="9">
    <source>
        <dbReference type="ARBA" id="ARBA00022723"/>
    </source>
</evidence>
<dbReference type="SUPFAM" id="SSF49562">
    <property type="entry name" value="C2 domain (Calcium/lipid-binding domain, CaLB)"/>
    <property type="match status" value="2"/>
</dbReference>
<evidence type="ECO:0000256" key="7">
    <source>
        <dbReference type="ARBA" id="ARBA00022490"/>
    </source>
</evidence>
<dbReference type="InterPro" id="IPR037768">
    <property type="entry name" value="C2B_Copine"/>
</dbReference>
<dbReference type="SMART" id="SM00327">
    <property type="entry name" value="VWA"/>
    <property type="match status" value="1"/>
</dbReference>
<comment type="subcellular location">
    <subcellularLocation>
        <location evidence="3">Cell junction</location>
        <location evidence="3">Focal adhesion</location>
    </subcellularLocation>
    <subcellularLocation>
        <location evidence="2">Cell membrane</location>
    </subcellularLocation>
    <subcellularLocation>
        <location evidence="4">Cytoplasm</location>
    </subcellularLocation>
    <subcellularLocation>
        <location evidence="1">Nucleus</location>
    </subcellularLocation>
</comment>
<evidence type="ECO:0000259" key="20">
    <source>
        <dbReference type="PROSITE" id="PS50004"/>
    </source>
</evidence>
<evidence type="ECO:0000256" key="10">
    <source>
        <dbReference type="ARBA" id="ARBA00022737"/>
    </source>
</evidence>
<evidence type="ECO:0000256" key="11">
    <source>
        <dbReference type="ARBA" id="ARBA00022837"/>
    </source>
</evidence>
<evidence type="ECO:0000256" key="2">
    <source>
        <dbReference type="ARBA" id="ARBA00004236"/>
    </source>
</evidence>
<feature type="region of interest" description="Disordered" evidence="19">
    <location>
        <begin position="551"/>
        <end position="579"/>
    </location>
</feature>
<dbReference type="EMBL" id="CAXITT010000105">
    <property type="protein sequence ID" value="CAL1532064.1"/>
    <property type="molecule type" value="Genomic_DNA"/>
</dbReference>
<keyword evidence="8" id="KW-0597">Phosphoprotein</keyword>
<dbReference type="GO" id="GO:0005925">
    <property type="term" value="C:focal adhesion"/>
    <property type="evidence" value="ECO:0007669"/>
    <property type="project" value="UniProtKB-SubCell"/>
</dbReference>
<dbReference type="Pfam" id="PF00168">
    <property type="entry name" value="C2"/>
    <property type="match status" value="2"/>
</dbReference>
<dbReference type="PANTHER" id="PTHR10857:SF106">
    <property type="entry name" value="C2 DOMAIN-CONTAINING PROTEIN"/>
    <property type="match status" value="1"/>
</dbReference>
<dbReference type="FunFam" id="2.60.40.150:FF:000042">
    <property type="entry name" value="Copine 3"/>
    <property type="match status" value="1"/>
</dbReference>
<dbReference type="SMART" id="SM00239">
    <property type="entry name" value="C2"/>
    <property type="match status" value="2"/>
</dbReference>
<comment type="similarity">
    <text evidence="5">Belongs to the copine family.</text>
</comment>
<dbReference type="Gene3D" id="2.60.40.150">
    <property type="entry name" value="C2 domain"/>
    <property type="match status" value="2"/>
</dbReference>
<evidence type="ECO:0000313" key="22">
    <source>
        <dbReference type="Proteomes" id="UP001497497"/>
    </source>
</evidence>
<reference evidence="21 22" key="1">
    <citation type="submission" date="2024-04" db="EMBL/GenBank/DDBJ databases">
        <authorList>
            <consortium name="Genoscope - CEA"/>
            <person name="William W."/>
        </authorList>
    </citation>
    <scope>NUCLEOTIDE SEQUENCE [LARGE SCALE GENOMIC DNA]</scope>
</reference>
<dbReference type="InterPro" id="IPR000008">
    <property type="entry name" value="C2_dom"/>
</dbReference>
<dbReference type="InterPro" id="IPR035892">
    <property type="entry name" value="C2_domain_sf"/>
</dbReference>
<proteinExistence type="inferred from homology"/>
<evidence type="ECO:0000313" key="21">
    <source>
        <dbReference type="EMBL" id="CAL1532064.1"/>
    </source>
</evidence>
<dbReference type="Pfam" id="PF07002">
    <property type="entry name" value="Copine"/>
    <property type="match status" value="1"/>
</dbReference>
<keyword evidence="10" id="KW-0677">Repeat</keyword>
<dbReference type="InterPro" id="IPR045052">
    <property type="entry name" value="Copine"/>
</dbReference>
<dbReference type="Gene3D" id="3.40.50.410">
    <property type="entry name" value="von Willebrand factor, type A domain"/>
    <property type="match status" value="1"/>
</dbReference>
<keyword evidence="7" id="KW-0963">Cytoplasm</keyword>
<dbReference type="AlphaFoldDB" id="A0AAV2HF76"/>
<evidence type="ECO:0000256" key="3">
    <source>
        <dbReference type="ARBA" id="ARBA00004246"/>
    </source>
</evidence>
<evidence type="ECO:0000256" key="12">
    <source>
        <dbReference type="ARBA" id="ARBA00022949"/>
    </source>
</evidence>
<evidence type="ECO:0000256" key="4">
    <source>
        <dbReference type="ARBA" id="ARBA00004496"/>
    </source>
</evidence>
<dbReference type="GO" id="GO:0005737">
    <property type="term" value="C:cytoplasm"/>
    <property type="evidence" value="ECO:0007669"/>
    <property type="project" value="UniProtKB-SubCell"/>
</dbReference>
<keyword evidence="13" id="KW-0472">Membrane</keyword>
<feature type="domain" description="C2" evidence="20">
    <location>
        <begin position="142"/>
        <end position="268"/>
    </location>
</feature>
<comment type="caution">
    <text evidence="21">The sequence shown here is derived from an EMBL/GenBank/DDBJ whole genome shotgun (WGS) entry which is preliminary data.</text>
</comment>
<dbReference type="InterPro" id="IPR010734">
    <property type="entry name" value="Copine_C"/>
</dbReference>
<evidence type="ECO:0000256" key="6">
    <source>
        <dbReference type="ARBA" id="ARBA00022475"/>
    </source>
</evidence>
<evidence type="ECO:0000256" key="16">
    <source>
        <dbReference type="ARBA" id="ARBA00065466"/>
    </source>
</evidence>
<dbReference type="SUPFAM" id="SSF53300">
    <property type="entry name" value="vWA-like"/>
    <property type="match status" value="1"/>
</dbReference>
<dbReference type="CDD" id="cd04047">
    <property type="entry name" value="C2B_Copine"/>
    <property type="match status" value="1"/>
</dbReference>
<comment type="function">
    <text evidence="15">Calcium-dependent phospholipid-binding protein that plays a role in ERBB2-mediated tumor cell migration in response to growth factor heregulin stimulation.</text>
</comment>
<accession>A0AAV2HF76</accession>
<dbReference type="GO" id="GO:0005634">
    <property type="term" value="C:nucleus"/>
    <property type="evidence" value="ECO:0007669"/>
    <property type="project" value="UniProtKB-SubCell"/>
</dbReference>
<dbReference type="Proteomes" id="UP001497497">
    <property type="component" value="Unassembled WGS sequence"/>
</dbReference>
<dbReference type="InterPro" id="IPR002035">
    <property type="entry name" value="VWF_A"/>
</dbReference>
<evidence type="ECO:0000256" key="5">
    <source>
        <dbReference type="ARBA" id="ARBA00009048"/>
    </source>
</evidence>
<keyword evidence="14" id="KW-0539">Nucleus</keyword>
<keyword evidence="9" id="KW-0479">Metal-binding</keyword>
<name>A0AAV2HF76_LYMST</name>
<dbReference type="CDD" id="cd04048">
    <property type="entry name" value="C2A_Copine"/>
    <property type="match status" value="1"/>
</dbReference>
<gene>
    <name evidence="21" type="ORF">GSLYS_00006143001</name>
</gene>
<dbReference type="PANTHER" id="PTHR10857">
    <property type="entry name" value="COPINE"/>
    <property type="match status" value="1"/>
</dbReference>
<dbReference type="GO" id="GO:0046872">
    <property type="term" value="F:metal ion binding"/>
    <property type="evidence" value="ECO:0007669"/>
    <property type="project" value="UniProtKB-KW"/>
</dbReference>
<evidence type="ECO:0000256" key="8">
    <source>
        <dbReference type="ARBA" id="ARBA00022553"/>
    </source>
</evidence>
<evidence type="ECO:0000256" key="1">
    <source>
        <dbReference type="ARBA" id="ARBA00004123"/>
    </source>
</evidence>
<dbReference type="GO" id="GO:0071277">
    <property type="term" value="P:cellular response to calcium ion"/>
    <property type="evidence" value="ECO:0007669"/>
    <property type="project" value="TreeGrafter"/>
</dbReference>
<dbReference type="GO" id="GO:0005544">
    <property type="term" value="F:calcium-dependent phospholipid binding"/>
    <property type="evidence" value="ECO:0007669"/>
    <property type="project" value="InterPro"/>
</dbReference>
<evidence type="ECO:0000256" key="19">
    <source>
        <dbReference type="SAM" id="MobiDB-lite"/>
    </source>
</evidence>
<dbReference type="FunFam" id="2.60.40.150:FF:000099">
    <property type="entry name" value="Copine 3"/>
    <property type="match status" value="1"/>
</dbReference>
<organism evidence="21 22">
    <name type="scientific">Lymnaea stagnalis</name>
    <name type="common">Great pond snail</name>
    <name type="synonym">Helix stagnalis</name>
    <dbReference type="NCBI Taxonomy" id="6523"/>
    <lineage>
        <taxon>Eukaryota</taxon>
        <taxon>Metazoa</taxon>
        <taxon>Spiralia</taxon>
        <taxon>Lophotrochozoa</taxon>
        <taxon>Mollusca</taxon>
        <taxon>Gastropoda</taxon>
        <taxon>Heterobranchia</taxon>
        <taxon>Euthyneura</taxon>
        <taxon>Panpulmonata</taxon>
        <taxon>Hygrophila</taxon>
        <taxon>Lymnaeoidea</taxon>
        <taxon>Lymnaeidae</taxon>
        <taxon>Lymnaea</taxon>
    </lineage>
</organism>
<dbReference type="PROSITE" id="PS50004">
    <property type="entry name" value="C2"/>
    <property type="match status" value="2"/>
</dbReference>
<keyword evidence="11" id="KW-0106">Calcium</keyword>
<sequence>MATLGFNRGFSAGTAAIPSSTVEVSVSCRNLRDLDIFSKSDPMCVMYKQDLQSRRYIEYGRTETIKDNLNPEFAKKFVVDYFFEEAQKLKFEVYDVDIETRNLSQQDYIGEIELTLGEIVGSPGGCVVKKLINRREPHVQAAAGEIILRVEELSSSKEIATLQFRGTNLAQKNWWGLFGKSDPFLTFYRANEDNSYTVVHRTEEIRNTLNPKWRPFTIPIKTLCNGDYDRSLKVECHDWNSNGNHELIGVFLTNMRELSSTGAASFEVILSEKKYTPQLRSCNENNLIHVVSCRIEVQSSFIDYIRGGMEMNFTVAVDFTASNGNPQSPESLHYVNPYQLNQYAAAITAVGEIIQDYDSDNMFPALGFGARLPDGTVSHEFPLNFQRENPFCAGVQGILSAYYQALSRVQLYGPTNFAPVINHVARFAASVRDGSEYFVLLIITDGIITDMPQTKAAIVNASTLPMSIIIVGVGQADFNEMNILDGDDERLSYQGRYAERDIVQFVPFRDFLTGGANINVSQACLAKDVLAEIPDQVFSYMKRYNIKPRPPVPSPILGQRANSQLGPPPCYNETAPRQPHPGYIDSHTLSPLLLMVHRLK</sequence>
<dbReference type="InterPro" id="IPR036465">
    <property type="entry name" value="vWFA_dom_sf"/>
</dbReference>